<accession>A0A0S1XAH6</accession>
<proteinExistence type="predicted"/>
<dbReference type="STRING" id="55802.TBCH5v1_0844"/>
<dbReference type="SUPFAM" id="SSF52540">
    <property type="entry name" value="P-loop containing nucleoside triphosphate hydrolases"/>
    <property type="match status" value="1"/>
</dbReference>
<evidence type="ECO:0000259" key="1">
    <source>
        <dbReference type="Pfam" id="PF13173"/>
    </source>
</evidence>
<dbReference type="EMBL" id="CP013050">
    <property type="protein sequence ID" value="ALM74798.1"/>
    <property type="molecule type" value="Genomic_DNA"/>
</dbReference>
<evidence type="ECO:0000313" key="3">
    <source>
        <dbReference type="Proteomes" id="UP000066042"/>
    </source>
</evidence>
<evidence type="ECO:0000313" key="2">
    <source>
        <dbReference type="EMBL" id="ALM74798.1"/>
    </source>
</evidence>
<dbReference type="PANTHER" id="PTHR33295:SF18">
    <property type="entry name" value="AAA+ ATPASE DOMAIN-CONTAINING PROTEIN"/>
    <property type="match status" value="1"/>
</dbReference>
<dbReference type="GeneID" id="70047910"/>
<dbReference type="RefSeq" id="WP_235507165.1">
    <property type="nucleotide sequence ID" value="NZ_CP013050.1"/>
</dbReference>
<organism evidence="2 3">
    <name type="scientific">Thermococcus barophilus</name>
    <dbReference type="NCBI Taxonomy" id="55802"/>
    <lineage>
        <taxon>Archaea</taxon>
        <taxon>Methanobacteriati</taxon>
        <taxon>Methanobacteriota</taxon>
        <taxon>Thermococci</taxon>
        <taxon>Thermococcales</taxon>
        <taxon>Thermococcaceae</taxon>
        <taxon>Thermococcus</taxon>
    </lineage>
</organism>
<protein>
    <recommendedName>
        <fullName evidence="1">AAA domain-containing protein</fullName>
    </recommendedName>
</protein>
<dbReference type="AlphaFoldDB" id="A0A0S1XAH6"/>
<dbReference type="InterPro" id="IPR027417">
    <property type="entry name" value="P-loop_NTPase"/>
</dbReference>
<sequence>MKEVIPRKEILIKEGSVTLLRGIRRAGKSFYIKTMIKRLISDGVAPRRVVYIPCDRFRRREVKGFIDELRLRQGELYVFLDEITYLDGWRLLLKELGEEGVTTVATGSNPVEMKREAELLPGEGHRGERVLLQPPELQGIRAVYEPRTAGCVFSLQRTSC</sequence>
<name>A0A0S1XAH6_THEBA</name>
<feature type="domain" description="AAA" evidence="1">
    <location>
        <begin position="16"/>
        <end position="123"/>
    </location>
</feature>
<dbReference type="Proteomes" id="UP000066042">
    <property type="component" value="Chromosome"/>
</dbReference>
<dbReference type="Pfam" id="PF13173">
    <property type="entry name" value="AAA_14"/>
    <property type="match status" value="1"/>
</dbReference>
<reference evidence="2 3" key="1">
    <citation type="journal article" date="2016" name="Genome Announc.">
        <title>Complete genome sequence of the hyperthermophilic and piezophilic archaeon Thermococcus barophilus Ch5, capable of growth at the expense of hydrogenogenesis from carbon monoxide and formate.</title>
        <authorList>
            <person name="Oger P."/>
            <person name="Sokolova T.G."/>
            <person name="Kozhevnikova D.A."/>
            <person name="Taranov E.A."/>
            <person name="Vannier P."/>
            <person name="Lee H.S."/>
            <person name="Kwon K.K."/>
            <person name="Kang S.G."/>
            <person name="Lee J.H."/>
            <person name="Bonch-Osmolovskaya E.A."/>
            <person name="Lebedinsky A.V."/>
        </authorList>
    </citation>
    <scope>NUCLEOTIDE SEQUENCE [LARGE SCALE GENOMIC DNA]</scope>
    <source>
        <strain evidence="3">Ch5</strain>
    </source>
</reference>
<dbReference type="InterPro" id="IPR041682">
    <property type="entry name" value="AAA_14"/>
</dbReference>
<gene>
    <name evidence="2" type="ORF">TBCH5v1_0844</name>
</gene>
<dbReference type="PANTHER" id="PTHR33295">
    <property type="entry name" value="ATPASE"/>
    <property type="match status" value="1"/>
</dbReference>